<reference evidence="2 3" key="1">
    <citation type="journal article" date="2021" name="BMC Biol.">
        <title>Horizontally acquired antibacterial genes associated with adaptive radiation of ladybird beetles.</title>
        <authorList>
            <person name="Li H.S."/>
            <person name="Tang X.F."/>
            <person name="Huang Y.H."/>
            <person name="Xu Z.Y."/>
            <person name="Chen M.L."/>
            <person name="Du X.Y."/>
            <person name="Qiu B.Y."/>
            <person name="Chen P.T."/>
            <person name="Zhang W."/>
            <person name="Slipinski A."/>
            <person name="Escalona H.E."/>
            <person name="Waterhouse R.M."/>
            <person name="Zwick A."/>
            <person name="Pang H."/>
        </authorList>
    </citation>
    <scope>NUCLEOTIDE SEQUENCE [LARGE SCALE GENOMIC DNA]</scope>
    <source>
        <strain evidence="2">SYSU2018</strain>
    </source>
</reference>
<feature type="compositionally biased region" description="Basic and acidic residues" evidence="1">
    <location>
        <begin position="1"/>
        <end position="15"/>
    </location>
</feature>
<accession>A0ABD2NLV3</accession>
<comment type="caution">
    <text evidence="2">The sequence shown here is derived from an EMBL/GenBank/DDBJ whole genome shotgun (WGS) entry which is preliminary data.</text>
</comment>
<evidence type="ECO:0000256" key="1">
    <source>
        <dbReference type="SAM" id="MobiDB-lite"/>
    </source>
</evidence>
<protein>
    <submittedName>
        <fullName evidence="2">Uncharacterized protein</fullName>
    </submittedName>
</protein>
<keyword evidence="3" id="KW-1185">Reference proteome</keyword>
<dbReference type="Proteomes" id="UP001516400">
    <property type="component" value="Unassembled WGS sequence"/>
</dbReference>
<feature type="region of interest" description="Disordered" evidence="1">
    <location>
        <begin position="1"/>
        <end position="40"/>
    </location>
</feature>
<dbReference type="AlphaFoldDB" id="A0ABD2NLV3"/>
<evidence type="ECO:0000313" key="3">
    <source>
        <dbReference type="Proteomes" id="UP001516400"/>
    </source>
</evidence>
<dbReference type="EMBL" id="JABFTP020000124">
    <property type="protein sequence ID" value="KAL3279524.1"/>
    <property type="molecule type" value="Genomic_DNA"/>
</dbReference>
<gene>
    <name evidence="2" type="ORF">HHI36_017033</name>
</gene>
<name>A0ABD2NLV3_9CUCU</name>
<proteinExistence type="predicted"/>
<organism evidence="2 3">
    <name type="scientific">Cryptolaemus montrouzieri</name>
    <dbReference type="NCBI Taxonomy" id="559131"/>
    <lineage>
        <taxon>Eukaryota</taxon>
        <taxon>Metazoa</taxon>
        <taxon>Ecdysozoa</taxon>
        <taxon>Arthropoda</taxon>
        <taxon>Hexapoda</taxon>
        <taxon>Insecta</taxon>
        <taxon>Pterygota</taxon>
        <taxon>Neoptera</taxon>
        <taxon>Endopterygota</taxon>
        <taxon>Coleoptera</taxon>
        <taxon>Polyphaga</taxon>
        <taxon>Cucujiformia</taxon>
        <taxon>Coccinelloidea</taxon>
        <taxon>Coccinellidae</taxon>
        <taxon>Scymninae</taxon>
        <taxon>Scymnini</taxon>
        <taxon>Cryptolaemus</taxon>
    </lineage>
</organism>
<evidence type="ECO:0000313" key="2">
    <source>
        <dbReference type="EMBL" id="KAL3279524.1"/>
    </source>
</evidence>
<sequence>MLTVRTRESKNENSSKIKQINTPKEGKQQTEDEEQPSTLKKAFKNGDFILGKLSSPTTEYRYVAMCTGSEEDGEIQVVVCKIVDKTGKLFKVDEQDISFISEDQVVQTLPMSNLVLIRQRMFYSFKMSVNRRITHL</sequence>